<protein>
    <submittedName>
        <fullName evidence="3">Uncharacterized protein</fullName>
    </submittedName>
</protein>
<keyword evidence="2" id="KW-0472">Membrane</keyword>
<feature type="transmembrane region" description="Helical" evidence="2">
    <location>
        <begin position="315"/>
        <end position="334"/>
    </location>
</feature>
<comment type="caution">
    <text evidence="3">The sequence shown here is derived from an EMBL/GenBank/DDBJ whole genome shotgun (WGS) entry which is preliminary data.</text>
</comment>
<feature type="region of interest" description="Disordered" evidence="1">
    <location>
        <begin position="192"/>
        <end position="218"/>
    </location>
</feature>
<feature type="compositionally biased region" description="Gly residues" evidence="1">
    <location>
        <begin position="77"/>
        <end position="88"/>
    </location>
</feature>
<evidence type="ECO:0000256" key="2">
    <source>
        <dbReference type="SAM" id="Phobius"/>
    </source>
</evidence>
<dbReference type="AlphaFoldDB" id="A0A835SSF5"/>
<proteinExistence type="predicted"/>
<feature type="region of interest" description="Disordered" evidence="1">
    <location>
        <begin position="438"/>
        <end position="505"/>
    </location>
</feature>
<gene>
    <name evidence="3" type="ORF">HXX76_013970</name>
</gene>
<sequence>MAVPACLVLQRRAQVRFSGIERASASKQAVTVKTDEARVDGTLGTPVTQPSSFAAASNGGPSTASKDRSTSARQGSSAGGGAGGPGGGGEEEANDSYQIGLDAFSQQVLLSALTAGAAAAIARAAGLDLGSYLRLDPGALGVALELSAPVLVLLLVVSVPRWAPPFKGTELERLRHNYYMTAQVLQLYADDEDEDSDSDSDLSTSPGGGAGAGGSSERARVRRRLKLEQTAGWPSVSSGLALMQAFTLQPWNPPTSENVFVAALAGRSVWQLANEFLVRGAFWGLISGGVAAALSGADASDGLLFYGKVFGGQEVITYVSGLALVALALPGALWEARNARNFVRASVVGPVRDAAIFCTGNGVDEPAYCDPAGFAMMAARRPGNAAFVADVVTRTRGWRSGPQSSFSSVSSLSSMDITSGEEEAAAANAGAAATTTSSGAAGAQSMGADDAAARQRAPSSSGSSSTSGMSAAVTAAASSSSSNVNNGSGTDSEEDEGGGSSSQQLLLGVGPTLKASSTEFEWDSEDMGVLLRVETLQDKLAFAAALYYQLLAAFAINGAFLASEGNLLASFAAAWLLRTGPLLLAEAHARTGSPYATIPDYQGKPPGR</sequence>
<reference evidence="3" key="1">
    <citation type="journal article" date="2020" name="bioRxiv">
        <title>Comparative genomics of Chlamydomonas.</title>
        <authorList>
            <person name="Craig R.J."/>
            <person name="Hasan A.R."/>
            <person name="Ness R.W."/>
            <person name="Keightley P.D."/>
        </authorList>
    </citation>
    <scope>NUCLEOTIDE SEQUENCE</scope>
    <source>
        <strain evidence="3">SAG 7.73</strain>
    </source>
</reference>
<feature type="transmembrane region" description="Helical" evidence="2">
    <location>
        <begin position="108"/>
        <end position="126"/>
    </location>
</feature>
<organism evidence="3 4">
    <name type="scientific">Chlamydomonas incerta</name>
    <dbReference type="NCBI Taxonomy" id="51695"/>
    <lineage>
        <taxon>Eukaryota</taxon>
        <taxon>Viridiplantae</taxon>
        <taxon>Chlorophyta</taxon>
        <taxon>core chlorophytes</taxon>
        <taxon>Chlorophyceae</taxon>
        <taxon>CS clade</taxon>
        <taxon>Chlamydomonadales</taxon>
        <taxon>Chlamydomonadaceae</taxon>
        <taxon>Chlamydomonas</taxon>
    </lineage>
</organism>
<keyword evidence="2" id="KW-1133">Transmembrane helix</keyword>
<feature type="transmembrane region" description="Helical" evidence="2">
    <location>
        <begin position="540"/>
        <end position="561"/>
    </location>
</feature>
<evidence type="ECO:0000256" key="1">
    <source>
        <dbReference type="SAM" id="MobiDB-lite"/>
    </source>
</evidence>
<feature type="compositionally biased region" description="Low complexity" evidence="1">
    <location>
        <begin position="438"/>
        <end position="490"/>
    </location>
</feature>
<accession>A0A835SSF5</accession>
<dbReference type="OrthoDB" id="545305at2759"/>
<evidence type="ECO:0000313" key="4">
    <source>
        <dbReference type="Proteomes" id="UP000650467"/>
    </source>
</evidence>
<feature type="transmembrane region" description="Helical" evidence="2">
    <location>
        <begin position="138"/>
        <end position="157"/>
    </location>
</feature>
<dbReference type="EMBL" id="JAEHOC010000059">
    <property type="protein sequence ID" value="KAG2425061.1"/>
    <property type="molecule type" value="Genomic_DNA"/>
</dbReference>
<keyword evidence="2" id="KW-0812">Transmembrane</keyword>
<dbReference type="Proteomes" id="UP000650467">
    <property type="component" value="Unassembled WGS sequence"/>
</dbReference>
<feature type="transmembrane region" description="Helical" evidence="2">
    <location>
        <begin position="276"/>
        <end position="295"/>
    </location>
</feature>
<keyword evidence="4" id="KW-1185">Reference proteome</keyword>
<feature type="region of interest" description="Disordered" evidence="1">
    <location>
        <begin position="41"/>
        <end position="94"/>
    </location>
</feature>
<name>A0A835SSF5_CHLIN</name>
<feature type="compositionally biased region" description="Polar residues" evidence="1">
    <location>
        <begin position="45"/>
        <end position="64"/>
    </location>
</feature>
<evidence type="ECO:0000313" key="3">
    <source>
        <dbReference type="EMBL" id="KAG2425061.1"/>
    </source>
</evidence>